<evidence type="ECO:0000256" key="7">
    <source>
        <dbReference type="RuleBase" id="RU003477"/>
    </source>
</evidence>
<dbReference type="InterPro" id="IPR014722">
    <property type="entry name" value="Rib_uL2_dom2"/>
</dbReference>
<comment type="subunit">
    <text evidence="6">Part of the 50S ribosomal subunit.</text>
</comment>
<dbReference type="GO" id="GO:0019843">
    <property type="term" value="F:rRNA binding"/>
    <property type="evidence" value="ECO:0007669"/>
    <property type="project" value="UniProtKB-UniRule"/>
</dbReference>
<keyword evidence="9" id="KW-0934">Plastid</keyword>
<dbReference type="InterPro" id="IPR057264">
    <property type="entry name" value="Ribosomal_uL24_C"/>
</dbReference>
<comment type="similarity">
    <text evidence="2 6 7">Belongs to the universal ribosomal protein uL24 family.</text>
</comment>
<dbReference type="GO" id="GO:0005840">
    <property type="term" value="C:ribosome"/>
    <property type="evidence" value="ECO:0007669"/>
    <property type="project" value="UniProtKB-KW"/>
</dbReference>
<comment type="subcellular location">
    <subcellularLocation>
        <location evidence="6">Plastid</location>
        <location evidence="6">Chloroplast</location>
    </subcellularLocation>
</comment>
<name>A0A8K1YUK6_9FLOR</name>
<comment type="function">
    <text evidence="1 6">One of two assembly initiator proteins, it binds directly to the 5'-end of the 23S rRNA, where it nucleates assembly of the 50S subunit.</text>
</comment>
<evidence type="ECO:0000259" key="8">
    <source>
        <dbReference type="SMART" id="SM00739"/>
    </source>
</evidence>
<dbReference type="InterPro" id="IPR003256">
    <property type="entry name" value="Ribosomal_uL24"/>
</dbReference>
<keyword evidence="6" id="KW-0699">rRNA-binding</keyword>
<evidence type="ECO:0000256" key="4">
    <source>
        <dbReference type="ARBA" id="ARBA00023274"/>
    </source>
</evidence>
<organism evidence="9">
    <name type="scientific">Kumanoa mahlacensis</name>
    <dbReference type="NCBI Taxonomy" id="1196387"/>
    <lineage>
        <taxon>Eukaryota</taxon>
        <taxon>Rhodophyta</taxon>
        <taxon>Florideophyceae</taxon>
        <taxon>Nemaliophycidae</taxon>
        <taxon>Batrachospermales</taxon>
        <taxon>Batrachospermaceae</taxon>
        <taxon>Kumanoa</taxon>
    </lineage>
</organism>
<keyword evidence="4 6" id="KW-0687">Ribonucleoprotein</keyword>
<dbReference type="Gene3D" id="2.30.30.30">
    <property type="match status" value="1"/>
</dbReference>
<accession>A0A8K1YUK6</accession>
<dbReference type="InterPro" id="IPR005824">
    <property type="entry name" value="KOW"/>
</dbReference>
<dbReference type="InterPro" id="IPR005825">
    <property type="entry name" value="Ribosomal_uL24_CS"/>
</dbReference>
<sequence>MNSRSKSVNKKHKIHVKQGDQVKIISGADKGKIGIIKKVLYNKKKVVIKNINIKIKHNRPKQEGETGKISRLEKPIDSSNVMLYDPAKKIASRYKIEINAEGKKTRILTKSAIYYQK</sequence>
<dbReference type="InterPro" id="IPR008991">
    <property type="entry name" value="Translation_prot_SH3-like_sf"/>
</dbReference>
<dbReference type="SMART" id="SM00739">
    <property type="entry name" value="KOW"/>
    <property type="match status" value="1"/>
</dbReference>
<evidence type="ECO:0000256" key="1">
    <source>
        <dbReference type="ARBA" id="ARBA00004072"/>
    </source>
</evidence>
<dbReference type="EMBL" id="MK641509">
    <property type="protein sequence ID" value="UEQ12051.1"/>
    <property type="molecule type" value="Genomic_DNA"/>
</dbReference>
<dbReference type="Pfam" id="PF17136">
    <property type="entry name" value="ribosomal_L24"/>
    <property type="match status" value="1"/>
</dbReference>
<dbReference type="PROSITE" id="PS01108">
    <property type="entry name" value="RIBOSOMAL_L24"/>
    <property type="match status" value="1"/>
</dbReference>
<dbReference type="AlphaFoldDB" id="A0A8K1YUK6"/>
<dbReference type="GO" id="GO:0003735">
    <property type="term" value="F:structural constituent of ribosome"/>
    <property type="evidence" value="ECO:0007669"/>
    <property type="project" value="InterPro"/>
</dbReference>
<reference evidence="9" key="1">
    <citation type="submission" date="2019-03" db="EMBL/GenBank/DDBJ databases">
        <title>Phycologia Chloroplast and mitochondrial genomes of Kumanoa mahlacensis.</title>
        <authorList>
            <person name="Fang K."/>
        </authorList>
    </citation>
    <scope>NUCLEOTIDE SEQUENCE</scope>
    <source>
        <strain evidence="9">SAS-FKP1701</strain>
    </source>
</reference>
<proteinExistence type="inferred from homology"/>
<dbReference type="InterPro" id="IPR041988">
    <property type="entry name" value="Ribosomal_uL24_KOW"/>
</dbReference>
<geneLocation type="chloroplast" evidence="9"/>
<keyword evidence="9" id="KW-0150">Chloroplast</keyword>
<feature type="domain" description="KOW" evidence="8">
    <location>
        <begin position="15"/>
        <end position="42"/>
    </location>
</feature>
<evidence type="ECO:0000256" key="3">
    <source>
        <dbReference type="ARBA" id="ARBA00022980"/>
    </source>
</evidence>
<dbReference type="HAMAP" id="MF_01326_B">
    <property type="entry name" value="Ribosomal_uL24_B"/>
    <property type="match status" value="1"/>
</dbReference>
<gene>
    <name evidence="6 9" type="primary">rpl24</name>
</gene>
<evidence type="ECO:0000256" key="5">
    <source>
        <dbReference type="ARBA" id="ARBA00035282"/>
    </source>
</evidence>
<dbReference type="PANTHER" id="PTHR12903">
    <property type="entry name" value="MITOCHONDRIAL RIBOSOMAL PROTEIN L24"/>
    <property type="match status" value="1"/>
</dbReference>
<evidence type="ECO:0000313" key="9">
    <source>
        <dbReference type="EMBL" id="UEQ12051.1"/>
    </source>
</evidence>
<keyword evidence="6" id="KW-0694">RNA-binding</keyword>
<protein>
    <recommendedName>
        <fullName evidence="5 6">Large ribosomal subunit protein uL24c</fullName>
    </recommendedName>
</protein>
<dbReference type="GO" id="GO:0009507">
    <property type="term" value="C:chloroplast"/>
    <property type="evidence" value="ECO:0007669"/>
    <property type="project" value="UniProtKB-SubCell"/>
</dbReference>
<evidence type="ECO:0000256" key="2">
    <source>
        <dbReference type="ARBA" id="ARBA00010618"/>
    </source>
</evidence>
<dbReference type="CDD" id="cd06089">
    <property type="entry name" value="KOW_RPL26"/>
    <property type="match status" value="1"/>
</dbReference>
<evidence type="ECO:0000256" key="6">
    <source>
        <dbReference type="HAMAP-Rule" id="MF_01326"/>
    </source>
</evidence>
<dbReference type="SUPFAM" id="SSF50104">
    <property type="entry name" value="Translation proteins SH3-like domain"/>
    <property type="match status" value="1"/>
</dbReference>
<dbReference type="Pfam" id="PF00467">
    <property type="entry name" value="KOW"/>
    <property type="match status" value="1"/>
</dbReference>
<keyword evidence="3 6" id="KW-0689">Ribosomal protein</keyword>
<dbReference type="GO" id="GO:1990904">
    <property type="term" value="C:ribonucleoprotein complex"/>
    <property type="evidence" value="ECO:0007669"/>
    <property type="project" value="UniProtKB-KW"/>
</dbReference>
<dbReference type="NCBIfam" id="TIGR01079">
    <property type="entry name" value="rplX_bact"/>
    <property type="match status" value="1"/>
</dbReference>
<dbReference type="GO" id="GO:0006412">
    <property type="term" value="P:translation"/>
    <property type="evidence" value="ECO:0007669"/>
    <property type="project" value="UniProtKB-UniRule"/>
</dbReference>